<dbReference type="AlphaFoldDB" id="A0A1F5K9G0"/>
<dbReference type="Proteomes" id="UP000176527">
    <property type="component" value="Unassembled WGS sequence"/>
</dbReference>
<sequence length="112" mass="11858">MEDTTRLKLILLGLFLAALSLGYFVFVQKANEQKKTSQVTQIQQIEPSENVPTPTIALSAGSTGTLGQTTKGGQGSVRIVDELPKTGVPAGLIAIFSLSGAIIGWSLQKFPK</sequence>
<gene>
    <name evidence="2" type="ORF">A3F00_04990</name>
</gene>
<feature type="transmembrane region" description="Helical" evidence="1">
    <location>
        <begin position="88"/>
        <end position="107"/>
    </location>
</feature>
<protein>
    <submittedName>
        <fullName evidence="2">Uncharacterized protein</fullName>
    </submittedName>
</protein>
<proteinExistence type="predicted"/>
<evidence type="ECO:0000256" key="1">
    <source>
        <dbReference type="SAM" id="Phobius"/>
    </source>
</evidence>
<accession>A0A1F5K9G0</accession>
<evidence type="ECO:0000313" key="3">
    <source>
        <dbReference type="Proteomes" id="UP000176527"/>
    </source>
</evidence>
<evidence type="ECO:0000313" key="2">
    <source>
        <dbReference type="EMBL" id="OGE37593.1"/>
    </source>
</evidence>
<keyword evidence="1" id="KW-0472">Membrane</keyword>
<organism evidence="2 3">
    <name type="scientific">Candidatus Daviesbacteria bacterium RIFCSPHIGHO2_12_FULL_37_11</name>
    <dbReference type="NCBI Taxonomy" id="1797777"/>
    <lineage>
        <taxon>Bacteria</taxon>
        <taxon>Candidatus Daviesiibacteriota</taxon>
    </lineage>
</organism>
<name>A0A1F5K9G0_9BACT</name>
<reference evidence="2 3" key="1">
    <citation type="journal article" date="2016" name="Nat. Commun.">
        <title>Thousands of microbial genomes shed light on interconnected biogeochemical processes in an aquifer system.</title>
        <authorList>
            <person name="Anantharaman K."/>
            <person name="Brown C.T."/>
            <person name="Hug L.A."/>
            <person name="Sharon I."/>
            <person name="Castelle C.J."/>
            <person name="Probst A.J."/>
            <person name="Thomas B.C."/>
            <person name="Singh A."/>
            <person name="Wilkins M.J."/>
            <person name="Karaoz U."/>
            <person name="Brodie E.L."/>
            <person name="Williams K.H."/>
            <person name="Hubbard S.S."/>
            <person name="Banfield J.F."/>
        </authorList>
    </citation>
    <scope>NUCLEOTIDE SEQUENCE [LARGE SCALE GENOMIC DNA]</scope>
</reference>
<dbReference type="EMBL" id="MFDE01000039">
    <property type="protein sequence ID" value="OGE37593.1"/>
    <property type="molecule type" value="Genomic_DNA"/>
</dbReference>
<comment type="caution">
    <text evidence="2">The sequence shown here is derived from an EMBL/GenBank/DDBJ whole genome shotgun (WGS) entry which is preliminary data.</text>
</comment>
<keyword evidence="1" id="KW-1133">Transmembrane helix</keyword>
<feature type="transmembrane region" description="Helical" evidence="1">
    <location>
        <begin position="7"/>
        <end position="26"/>
    </location>
</feature>
<keyword evidence="1" id="KW-0812">Transmembrane</keyword>